<protein>
    <submittedName>
        <fullName evidence="1">Uncharacterized protein</fullName>
    </submittedName>
</protein>
<evidence type="ECO:0000313" key="2">
    <source>
        <dbReference type="Proteomes" id="UP000256988"/>
    </source>
</evidence>
<reference evidence="1 2" key="1">
    <citation type="submission" date="2018-07" db="EMBL/GenBank/DDBJ databases">
        <title>Genome sequencing of rice bacterial endophytes.</title>
        <authorList>
            <person name="Venturi V."/>
        </authorList>
    </citation>
    <scope>NUCLEOTIDE SEQUENCE [LARGE SCALE GENOMIC DNA]</scope>
    <source>
        <strain evidence="1 2">AG1002</strain>
    </source>
</reference>
<organism evidence="1 2">
    <name type="scientific">Ectopseudomonas oleovorans</name>
    <name type="common">Pseudomonas oleovorans</name>
    <dbReference type="NCBI Taxonomy" id="301"/>
    <lineage>
        <taxon>Bacteria</taxon>
        <taxon>Pseudomonadati</taxon>
        <taxon>Pseudomonadota</taxon>
        <taxon>Gammaproteobacteria</taxon>
        <taxon>Pseudomonadales</taxon>
        <taxon>Pseudomonadaceae</taxon>
        <taxon>Ectopseudomonas</taxon>
    </lineage>
</organism>
<accession>A0A3D9EVR8</accession>
<name>A0A3D9EVR8_ECTOL</name>
<dbReference type="EMBL" id="QRDL01000002">
    <property type="protein sequence ID" value="RED06986.1"/>
    <property type="molecule type" value="Genomic_DNA"/>
</dbReference>
<dbReference type="AlphaFoldDB" id="A0A3D9EVR8"/>
<proteinExistence type="predicted"/>
<dbReference type="Proteomes" id="UP000256988">
    <property type="component" value="Unassembled WGS sequence"/>
</dbReference>
<sequence length="77" mass="8509">MRVSVDTQDPGYSPGLIGRGVKVFLDDIEQRRVVTADDELGLVVMYDVDEQGQVKMEGDEVVRITAHGAVKIEMPYA</sequence>
<comment type="caution">
    <text evidence="1">The sequence shown here is derived from an EMBL/GenBank/DDBJ whole genome shotgun (WGS) entry which is preliminary data.</text>
</comment>
<evidence type="ECO:0000313" key="1">
    <source>
        <dbReference type="EMBL" id="RED06986.1"/>
    </source>
</evidence>
<gene>
    <name evidence="1" type="ORF">DFO60_1492</name>
</gene>